<organism evidence="11 12">
    <name type="scientific">Paenibacillus chartarius</name>
    <dbReference type="NCBI Taxonomy" id="747481"/>
    <lineage>
        <taxon>Bacteria</taxon>
        <taxon>Bacillati</taxon>
        <taxon>Bacillota</taxon>
        <taxon>Bacilli</taxon>
        <taxon>Bacillales</taxon>
        <taxon>Paenibacillaceae</taxon>
        <taxon>Paenibacillus</taxon>
    </lineage>
</organism>
<dbReference type="PANTHER" id="PTHR13914">
    <property type="entry name" value="PROLINE OXIDASE"/>
    <property type="match status" value="1"/>
</dbReference>
<dbReference type="PIRSF" id="PIRSF000196">
    <property type="entry name" value="Pro_dehydrog"/>
    <property type="match status" value="1"/>
</dbReference>
<sequence>MGWNAALRTVILAVIGNSFMRRLAERYGMKLGANRFVAAEALEETIAKVRKLNASGFLVTLDYLGESVKDPELAKEAAATIGHVIDAIRLERLNANVSVKLTQLGLSIDPVLCVELMRQLCRQAKASNNFVRIDMEDSKVTQLTIDVFKQLLAEFDTKTVGLVIQSYLYRSDTDVDDLGLLGANLRIVKGAYHESVQVVFPRKTDVDRNYLKLAKSHLSNGCYTAIATHDRAIIADLKEFADGMKISKLRYEFQMLYGVAEQLQQELVEEGYRVRIYTPFGKQWYPYFTRRIAERPANMWFVLRQLFVK</sequence>
<reference evidence="11 12" key="1">
    <citation type="submission" date="2024-09" db="EMBL/GenBank/DDBJ databases">
        <authorList>
            <person name="Sun Q."/>
            <person name="Mori K."/>
        </authorList>
    </citation>
    <scope>NUCLEOTIDE SEQUENCE [LARGE SCALE GENOMIC DNA]</scope>
    <source>
        <strain evidence="11 12">CCM 7759</strain>
    </source>
</reference>
<dbReference type="InterPro" id="IPR002872">
    <property type="entry name" value="Proline_DH_dom"/>
</dbReference>
<dbReference type="InterPro" id="IPR008219">
    <property type="entry name" value="PRODH_bac_arc"/>
</dbReference>
<comment type="cofactor">
    <cofactor evidence="1">
        <name>FAD</name>
        <dbReference type="ChEBI" id="CHEBI:57692"/>
    </cofactor>
</comment>
<protein>
    <recommendedName>
        <fullName evidence="3">proline dehydrogenase</fullName>
        <ecNumber evidence="3">1.5.5.2</ecNumber>
    </recommendedName>
</protein>
<evidence type="ECO:0000256" key="7">
    <source>
        <dbReference type="ARBA" id="ARBA00023002"/>
    </source>
</evidence>
<dbReference type="EC" id="1.5.5.2" evidence="3"/>
<proteinExistence type="predicted"/>
<keyword evidence="8" id="KW-0642">Proline metabolism</keyword>
<keyword evidence="6" id="KW-0274">FAD</keyword>
<keyword evidence="4" id="KW-0285">Flavoprotein</keyword>
<evidence type="ECO:0000259" key="10">
    <source>
        <dbReference type="Pfam" id="PF01619"/>
    </source>
</evidence>
<dbReference type="InterPro" id="IPR029041">
    <property type="entry name" value="FAD-linked_oxidoreductase-like"/>
</dbReference>
<evidence type="ECO:0000256" key="2">
    <source>
        <dbReference type="ARBA" id="ARBA00004739"/>
    </source>
</evidence>
<evidence type="ECO:0000256" key="5">
    <source>
        <dbReference type="ARBA" id="ARBA00022741"/>
    </source>
</evidence>
<comment type="pathway">
    <text evidence="2">Amino-acid degradation; L-proline degradation into L-glutamate; L-glutamate from L-proline: step 1/2.</text>
</comment>
<comment type="catalytic activity">
    <reaction evidence="9">
        <text>L-proline + a quinone = (S)-1-pyrroline-5-carboxylate + a quinol + H(+)</text>
        <dbReference type="Rhea" id="RHEA:23784"/>
        <dbReference type="ChEBI" id="CHEBI:15378"/>
        <dbReference type="ChEBI" id="CHEBI:17388"/>
        <dbReference type="ChEBI" id="CHEBI:24646"/>
        <dbReference type="ChEBI" id="CHEBI:60039"/>
        <dbReference type="ChEBI" id="CHEBI:132124"/>
        <dbReference type="EC" id="1.5.5.2"/>
    </reaction>
</comment>
<accession>A0ABV6DVK8</accession>
<comment type="caution">
    <text evidence="11">The sequence shown here is derived from an EMBL/GenBank/DDBJ whole genome shotgun (WGS) entry which is preliminary data.</text>
</comment>
<dbReference type="EMBL" id="JBHLWN010000124">
    <property type="protein sequence ID" value="MFC0216674.1"/>
    <property type="molecule type" value="Genomic_DNA"/>
</dbReference>
<dbReference type="Pfam" id="PF01619">
    <property type="entry name" value="Pro_dh"/>
    <property type="match status" value="1"/>
</dbReference>
<dbReference type="Gene3D" id="3.20.20.220">
    <property type="match status" value="1"/>
</dbReference>
<keyword evidence="5" id="KW-0547">Nucleotide-binding</keyword>
<dbReference type="PANTHER" id="PTHR13914:SF0">
    <property type="entry name" value="PROLINE DEHYDROGENASE 1, MITOCHONDRIAL"/>
    <property type="match status" value="1"/>
</dbReference>
<evidence type="ECO:0000313" key="11">
    <source>
        <dbReference type="EMBL" id="MFC0216674.1"/>
    </source>
</evidence>
<name>A0ABV6DVK8_9BACL</name>
<evidence type="ECO:0000256" key="6">
    <source>
        <dbReference type="ARBA" id="ARBA00022827"/>
    </source>
</evidence>
<feature type="domain" description="Proline dehydrogenase" evidence="10">
    <location>
        <begin position="47"/>
        <end position="302"/>
    </location>
</feature>
<keyword evidence="7" id="KW-0560">Oxidoreductase</keyword>
<evidence type="ECO:0000256" key="4">
    <source>
        <dbReference type="ARBA" id="ARBA00022630"/>
    </source>
</evidence>
<dbReference type="Proteomes" id="UP001589776">
    <property type="component" value="Unassembled WGS sequence"/>
</dbReference>
<dbReference type="RefSeq" id="WP_377475086.1">
    <property type="nucleotide sequence ID" value="NZ_JBHLWN010000124.1"/>
</dbReference>
<evidence type="ECO:0000256" key="3">
    <source>
        <dbReference type="ARBA" id="ARBA00012695"/>
    </source>
</evidence>
<keyword evidence="12" id="KW-1185">Reference proteome</keyword>
<evidence type="ECO:0000256" key="9">
    <source>
        <dbReference type="ARBA" id="ARBA00048779"/>
    </source>
</evidence>
<evidence type="ECO:0000313" key="12">
    <source>
        <dbReference type="Proteomes" id="UP001589776"/>
    </source>
</evidence>
<evidence type="ECO:0000256" key="1">
    <source>
        <dbReference type="ARBA" id="ARBA00001974"/>
    </source>
</evidence>
<evidence type="ECO:0000256" key="8">
    <source>
        <dbReference type="ARBA" id="ARBA00023062"/>
    </source>
</evidence>
<dbReference type="SUPFAM" id="SSF51730">
    <property type="entry name" value="FAD-linked oxidoreductase"/>
    <property type="match status" value="1"/>
</dbReference>
<dbReference type="InterPro" id="IPR015659">
    <property type="entry name" value="Proline_oxidase"/>
</dbReference>
<gene>
    <name evidence="11" type="ORF">ACFFK0_30195</name>
</gene>